<keyword evidence="2" id="KW-1185">Reference proteome</keyword>
<dbReference type="EMBL" id="SRRZ01000026">
    <property type="protein sequence ID" value="NQE34166.1"/>
    <property type="molecule type" value="Genomic_DNA"/>
</dbReference>
<name>A0ABX2CUT9_9CYAN</name>
<sequence length="69" mass="8109">MTIWLNAHRSPAIAVWISATFSDIHQRSDRRYFSIILGIVPQLRYNYKIYRQHGKQSAKAQGFLYGVLR</sequence>
<evidence type="ECO:0000313" key="2">
    <source>
        <dbReference type="Proteomes" id="UP000702425"/>
    </source>
</evidence>
<comment type="caution">
    <text evidence="1">The sequence shown here is derived from an EMBL/GenBank/DDBJ whole genome shotgun (WGS) entry which is preliminary data.</text>
</comment>
<proteinExistence type="predicted"/>
<reference evidence="1 2" key="1">
    <citation type="journal article" date="2020" name="Sci. Rep.">
        <title>A novel cyanobacterial geosmin producer, revising GeoA distribution and dispersion patterns in Bacteria.</title>
        <authorList>
            <person name="Churro C."/>
            <person name="Semedo-Aguiar A.P."/>
            <person name="Silva A.D."/>
            <person name="Pereira-Leal J.B."/>
            <person name="Leite R.B."/>
        </authorList>
    </citation>
    <scope>NUCLEOTIDE SEQUENCE [LARGE SCALE GENOMIC DNA]</scope>
    <source>
        <strain evidence="1 2">IPMA8</strain>
    </source>
</reference>
<dbReference type="RefSeq" id="WP_172186782.1">
    <property type="nucleotide sequence ID" value="NZ_CAWPPK010000179.1"/>
</dbReference>
<accession>A0ABX2CUT9</accession>
<dbReference type="Proteomes" id="UP000702425">
    <property type="component" value="Unassembled WGS sequence"/>
</dbReference>
<organism evidence="1 2">
    <name type="scientific">Microcoleus asticus IPMA8</name>
    <dbReference type="NCBI Taxonomy" id="2563858"/>
    <lineage>
        <taxon>Bacteria</taxon>
        <taxon>Bacillati</taxon>
        <taxon>Cyanobacteriota</taxon>
        <taxon>Cyanophyceae</taxon>
        <taxon>Oscillatoriophycideae</taxon>
        <taxon>Oscillatoriales</taxon>
        <taxon>Microcoleaceae</taxon>
        <taxon>Microcoleus</taxon>
        <taxon>Microcoleus asticus</taxon>
    </lineage>
</organism>
<gene>
    <name evidence="1" type="ORF">E5S67_01889</name>
</gene>
<evidence type="ECO:0000313" key="1">
    <source>
        <dbReference type="EMBL" id="NQE34166.1"/>
    </source>
</evidence>
<protein>
    <submittedName>
        <fullName evidence="1">Uncharacterized protein</fullName>
    </submittedName>
</protein>